<evidence type="ECO:0000313" key="2">
    <source>
        <dbReference type="Proteomes" id="UP000805649"/>
    </source>
</evidence>
<dbReference type="Proteomes" id="UP000805649">
    <property type="component" value="Unassembled WGS sequence"/>
</dbReference>
<protein>
    <submittedName>
        <fullName evidence="1">Uncharacterized protein</fullName>
    </submittedName>
</protein>
<dbReference type="EMBL" id="VUJX02000009">
    <property type="protein sequence ID" value="KAL0932278.1"/>
    <property type="molecule type" value="Genomic_DNA"/>
</dbReference>
<keyword evidence="2" id="KW-1185">Reference proteome</keyword>
<evidence type="ECO:0000313" key="1">
    <source>
        <dbReference type="EMBL" id="KAL0932278.1"/>
    </source>
</evidence>
<proteinExistence type="predicted"/>
<reference evidence="1 2" key="1">
    <citation type="journal article" date="2020" name="Phytopathology">
        <title>Genome Sequence Resources of Colletotrichum truncatum, C. plurivorum, C. musicola, and C. sojae: Four Species Pathogenic to Soybean (Glycine max).</title>
        <authorList>
            <person name="Rogerio F."/>
            <person name="Boufleur T.R."/>
            <person name="Ciampi-Guillardi M."/>
            <person name="Sukno S.A."/>
            <person name="Thon M.R."/>
            <person name="Massola Junior N.S."/>
            <person name="Baroncelli R."/>
        </authorList>
    </citation>
    <scope>NUCLEOTIDE SEQUENCE [LARGE SCALE GENOMIC DNA]</scope>
    <source>
        <strain evidence="1 2">CMES1059</strain>
    </source>
</reference>
<comment type="caution">
    <text evidence="1">The sequence shown here is derived from an EMBL/GenBank/DDBJ whole genome shotgun (WGS) entry which is preliminary data.</text>
</comment>
<accession>A0ACC3YK81</accession>
<sequence>MPQFPMSSNAIPGQAIDIERLFIESRRRQADVHRPRCEVCRMQFLLNSDLQSHIEENHPDHPNHLQAMRNAQQRNTKGDIPFKPRDVQNPLRSDIPSTKPKPTLQTRAASNFDPTTQTSSLDENQSRRLRSPASAWEFKSKRDNESSLPPKRSRARAPIQASSATVTSDNEFQRETIQKNGNLWTPDEGLSRNRGTTEPPRTPAPRSFEPCEPHTLDDTEVLIKQPETRPISQEQLVAEVKGIYAGLVMVESKCIEVDNAQDSKSESATKLNNEQWQALIALHRTLLHEHHDFFLASQHPSANPALRRLANKYAMPARMWRHGIHNFLELLRDRLPASLEHMLTFIYLAYSMMALLYETVPTFNDTWIKGLGDLGRYQMAMEKDGLKYAHEVSSSGRDQKQLDRSVESLAQQPETHLKRHNEWNLWLNQDPDSFWLRGIPGKGKSTLIQPFNQHNSALLQNMAARRHTNYSSGTDYIVDGSINGVSVAASPDTGSDDCIISSNLAARLNLKPVPGTTKTITLANKKPVLSPGMVEVLWNFANDHTPHSLKCWILPKCSNDFVLGNRFLKATKTLTTHFFSRIKKLISPGRLRVRLIGGEKERILGFFNGRIATALADTGSDIMVVSADYARRMGLHVESGPGDLVEVEFADKTRTWTSGIVRDVLWTVEGREVYCDFHVLDGLAVDVILGKDYLFDLDVFSTCAGSFFDIDSVAGMSLLCGIRLVEDHTFDWTSLEAEFLQDVTSYDAFSQENIRKERIRGDMARDRILKLPEGEQEAAFTLERNKRKRWKKAKEAHKRLWAGRPPLLPEIHNAARGSPGSGPPSVQGGQLRAMQSISGS</sequence>
<name>A0ACC3YK81_COLTU</name>
<gene>
    <name evidence="1" type="ORF">CTRU02_213231</name>
</gene>
<organism evidence="1 2">
    <name type="scientific">Colletotrichum truncatum</name>
    <name type="common">Anthracnose fungus</name>
    <name type="synonym">Colletotrichum capsici</name>
    <dbReference type="NCBI Taxonomy" id="5467"/>
    <lineage>
        <taxon>Eukaryota</taxon>
        <taxon>Fungi</taxon>
        <taxon>Dikarya</taxon>
        <taxon>Ascomycota</taxon>
        <taxon>Pezizomycotina</taxon>
        <taxon>Sordariomycetes</taxon>
        <taxon>Hypocreomycetidae</taxon>
        <taxon>Glomerellales</taxon>
        <taxon>Glomerellaceae</taxon>
        <taxon>Colletotrichum</taxon>
        <taxon>Colletotrichum truncatum species complex</taxon>
    </lineage>
</organism>